<organism evidence="2 3">
    <name type="scientific">Penicillium atrosanguineum</name>
    <dbReference type="NCBI Taxonomy" id="1132637"/>
    <lineage>
        <taxon>Eukaryota</taxon>
        <taxon>Fungi</taxon>
        <taxon>Dikarya</taxon>
        <taxon>Ascomycota</taxon>
        <taxon>Pezizomycotina</taxon>
        <taxon>Eurotiomycetes</taxon>
        <taxon>Eurotiomycetidae</taxon>
        <taxon>Eurotiales</taxon>
        <taxon>Aspergillaceae</taxon>
        <taxon>Penicillium</taxon>
    </lineage>
</organism>
<reference evidence="2" key="2">
    <citation type="journal article" date="2023" name="IMA Fungus">
        <title>Comparative genomic study of the Penicillium genus elucidates a diverse pangenome and 15 lateral gene transfer events.</title>
        <authorList>
            <person name="Petersen C."/>
            <person name="Sorensen T."/>
            <person name="Nielsen M.R."/>
            <person name="Sondergaard T.E."/>
            <person name="Sorensen J.L."/>
            <person name="Fitzpatrick D.A."/>
            <person name="Frisvad J.C."/>
            <person name="Nielsen K.L."/>
        </authorList>
    </citation>
    <scope>NUCLEOTIDE SEQUENCE</scope>
    <source>
        <strain evidence="2">IBT 21472</strain>
    </source>
</reference>
<proteinExistence type="predicted"/>
<feature type="compositionally biased region" description="Basic and acidic residues" evidence="1">
    <location>
        <begin position="178"/>
        <end position="195"/>
    </location>
</feature>
<comment type="caution">
    <text evidence="2">The sequence shown here is derived from an EMBL/GenBank/DDBJ whole genome shotgun (WGS) entry which is preliminary data.</text>
</comment>
<feature type="region of interest" description="Disordered" evidence="1">
    <location>
        <begin position="168"/>
        <end position="204"/>
    </location>
</feature>
<evidence type="ECO:0000313" key="3">
    <source>
        <dbReference type="Proteomes" id="UP001147746"/>
    </source>
</evidence>
<protein>
    <submittedName>
        <fullName evidence="2">Uncharacterized protein</fullName>
    </submittedName>
</protein>
<dbReference type="EMBL" id="JAPZBO010000001">
    <property type="protein sequence ID" value="KAJ5331174.1"/>
    <property type="molecule type" value="Genomic_DNA"/>
</dbReference>
<feature type="region of interest" description="Disordered" evidence="1">
    <location>
        <begin position="1"/>
        <end position="139"/>
    </location>
</feature>
<feature type="compositionally biased region" description="Polar residues" evidence="1">
    <location>
        <begin position="36"/>
        <end position="56"/>
    </location>
</feature>
<evidence type="ECO:0000313" key="2">
    <source>
        <dbReference type="EMBL" id="KAJ5331174.1"/>
    </source>
</evidence>
<gene>
    <name evidence="2" type="ORF">N7476_000957</name>
</gene>
<name>A0A9W9UD79_9EURO</name>
<sequence length="204" mass="21589">MSTYNNQAAESMHPVPNVRRPSQGSSTGAPGFPTGLQDTQSQYNPAMTGVNPSTGAGYQKPPPVPARPSNSYDQGGYDAPTQQAYDAPTQHAYNAPTQHAYDAPTQHASTAQHTNLDDRATAHTGTKVPPSERYAQKGDDIGRKAQGVMAGVHGAGESLRGALTGAVDRAFGTTEGPRGAERNEEIARRGEREIQTGEFTRSGR</sequence>
<keyword evidence="3" id="KW-1185">Reference proteome</keyword>
<dbReference type="Proteomes" id="UP001147746">
    <property type="component" value="Unassembled WGS sequence"/>
</dbReference>
<reference evidence="2" key="1">
    <citation type="submission" date="2022-12" db="EMBL/GenBank/DDBJ databases">
        <authorList>
            <person name="Petersen C."/>
        </authorList>
    </citation>
    <scope>NUCLEOTIDE SEQUENCE</scope>
    <source>
        <strain evidence="2">IBT 21472</strain>
    </source>
</reference>
<evidence type="ECO:0000256" key="1">
    <source>
        <dbReference type="SAM" id="MobiDB-lite"/>
    </source>
</evidence>
<accession>A0A9W9UD79</accession>
<dbReference type="AlphaFoldDB" id="A0A9W9UD79"/>